<feature type="compositionally biased region" description="Low complexity" evidence="1">
    <location>
        <begin position="210"/>
        <end position="219"/>
    </location>
</feature>
<evidence type="ECO:0000313" key="2">
    <source>
        <dbReference type="EMBL" id="KAG5840494.1"/>
    </source>
</evidence>
<dbReference type="Proteomes" id="UP001044222">
    <property type="component" value="Chromosome 10"/>
</dbReference>
<evidence type="ECO:0000313" key="3">
    <source>
        <dbReference type="Proteomes" id="UP001044222"/>
    </source>
</evidence>
<dbReference type="PRINTS" id="PR01217">
    <property type="entry name" value="PRICHEXTENSN"/>
</dbReference>
<dbReference type="AlphaFoldDB" id="A0A9D3RRF1"/>
<reference evidence="2" key="1">
    <citation type="submission" date="2021-01" db="EMBL/GenBank/DDBJ databases">
        <title>A chromosome-scale assembly of European eel, Anguilla anguilla.</title>
        <authorList>
            <person name="Henkel C."/>
            <person name="Jong-Raadsen S.A."/>
            <person name="Dufour S."/>
            <person name="Weltzien F.-A."/>
            <person name="Palstra A.P."/>
            <person name="Pelster B."/>
            <person name="Spaink H.P."/>
            <person name="Van Den Thillart G.E."/>
            <person name="Jansen H."/>
            <person name="Zahm M."/>
            <person name="Klopp C."/>
            <person name="Cedric C."/>
            <person name="Louis A."/>
            <person name="Berthelot C."/>
            <person name="Parey E."/>
            <person name="Roest Crollius H."/>
            <person name="Montfort J."/>
            <person name="Robinson-Rechavi M."/>
            <person name="Bucao C."/>
            <person name="Bouchez O."/>
            <person name="Gislard M."/>
            <person name="Lluch J."/>
            <person name="Milhes M."/>
            <person name="Lampietro C."/>
            <person name="Lopez Roques C."/>
            <person name="Donnadieu C."/>
            <person name="Braasch I."/>
            <person name="Desvignes T."/>
            <person name="Postlethwait J."/>
            <person name="Bobe J."/>
            <person name="Guiguen Y."/>
            <person name="Dirks R."/>
        </authorList>
    </citation>
    <scope>NUCLEOTIDE SEQUENCE</scope>
    <source>
        <strain evidence="2">Tag_6206</strain>
        <tissue evidence="2">Liver</tissue>
    </source>
</reference>
<feature type="compositionally biased region" description="Polar residues" evidence="1">
    <location>
        <begin position="181"/>
        <end position="193"/>
    </location>
</feature>
<feature type="region of interest" description="Disordered" evidence="1">
    <location>
        <begin position="114"/>
        <end position="397"/>
    </location>
</feature>
<protein>
    <submittedName>
        <fullName evidence="2">Uncharacterized protein</fullName>
    </submittedName>
</protein>
<organism evidence="2 3">
    <name type="scientific">Anguilla anguilla</name>
    <name type="common">European freshwater eel</name>
    <name type="synonym">Muraena anguilla</name>
    <dbReference type="NCBI Taxonomy" id="7936"/>
    <lineage>
        <taxon>Eukaryota</taxon>
        <taxon>Metazoa</taxon>
        <taxon>Chordata</taxon>
        <taxon>Craniata</taxon>
        <taxon>Vertebrata</taxon>
        <taxon>Euteleostomi</taxon>
        <taxon>Actinopterygii</taxon>
        <taxon>Neopterygii</taxon>
        <taxon>Teleostei</taxon>
        <taxon>Anguilliformes</taxon>
        <taxon>Anguillidae</taxon>
        <taxon>Anguilla</taxon>
    </lineage>
</organism>
<name>A0A9D3RRF1_ANGAN</name>
<evidence type="ECO:0000256" key="1">
    <source>
        <dbReference type="SAM" id="MobiDB-lite"/>
    </source>
</evidence>
<feature type="compositionally biased region" description="Pro residues" evidence="1">
    <location>
        <begin position="124"/>
        <end position="133"/>
    </location>
</feature>
<gene>
    <name evidence="2" type="ORF">ANANG_G00189410</name>
</gene>
<feature type="compositionally biased region" description="Gly residues" evidence="1">
    <location>
        <begin position="362"/>
        <end position="385"/>
    </location>
</feature>
<feature type="compositionally biased region" description="Gly residues" evidence="1">
    <location>
        <begin position="324"/>
        <end position="338"/>
    </location>
</feature>
<sequence>MAYNSVSNDRSGGDAAWVMHQMQSNPKGAWPTNYNNSENNNWNTAMVTGSREAVPYPGYPSNYWYPQSHSAGPYSNAYSSGSEVNGQAPYNPQAMPGFPNGVYNPGQYPTSMLHPTNPFYCGDQPPPRQPPYPNQGCPEQGTGGSCQPHSQHHHYPMPPCQGPPGYAPAPYPHYGDGGHSVPQNPSYQTQQPLPSRPQPEAWSHTGGYGPAPQQQWQPGTQPPPSHYGSPLLPPQPQGWPGSGPAVPPYDPKDRQYPGYPHRNQPMGPKPRPSGNVPGPTSEVSAPPQMYNKGGKAQEPKPSQGEPPIGPRGPATEREPEPGPGAAGAGSGVAAAGGRGRVRGPQNGQELPVPGGTAHQGAAGAGLRGDEWTGGGQTGPEGGGAEDPGHPGPAGEEGLLKAVFVSVFLLNTSTLAPPPSPPPPPSLQP</sequence>
<keyword evidence="3" id="KW-1185">Reference proteome</keyword>
<comment type="caution">
    <text evidence="2">The sequence shown here is derived from an EMBL/GenBank/DDBJ whole genome shotgun (WGS) entry which is preliminary data.</text>
</comment>
<feature type="compositionally biased region" description="Pro residues" evidence="1">
    <location>
        <begin position="220"/>
        <end position="237"/>
    </location>
</feature>
<proteinExistence type="predicted"/>
<dbReference type="EMBL" id="JAFIRN010000010">
    <property type="protein sequence ID" value="KAG5840494.1"/>
    <property type="molecule type" value="Genomic_DNA"/>
</dbReference>
<accession>A0A9D3RRF1</accession>
<feature type="compositionally biased region" description="Pro residues" evidence="1">
    <location>
        <begin position="156"/>
        <end position="171"/>
    </location>
</feature>